<evidence type="ECO:0000256" key="4">
    <source>
        <dbReference type="ARBA" id="ARBA00023235"/>
    </source>
</evidence>
<dbReference type="SUPFAM" id="SSF52096">
    <property type="entry name" value="ClpP/crotonase"/>
    <property type="match status" value="1"/>
</dbReference>
<comment type="subcellular location">
    <subcellularLocation>
        <location evidence="1">Peroxisome</location>
    </subcellularLocation>
</comment>
<reference evidence="6" key="1">
    <citation type="submission" date="2020-01" db="EMBL/GenBank/DDBJ databases">
        <title>'Steroidobacter agaridevorans' sp. nov., agar-degrading bacteria isolated from rhizosphere soils.</title>
        <authorList>
            <person name="Ikenaga M."/>
            <person name="Kataoka M."/>
            <person name="Murouchi A."/>
            <person name="Katsuragi S."/>
            <person name="Sakai M."/>
        </authorList>
    </citation>
    <scope>NUCLEOTIDE SEQUENCE [LARGE SCALE GENOMIC DNA]</scope>
    <source>
        <strain evidence="6">YU21-B</strain>
    </source>
</reference>
<dbReference type="PANTHER" id="PTHR43684:SF1">
    <property type="entry name" value="ENOYL-COA DELTA ISOMERASE 2"/>
    <property type="match status" value="1"/>
</dbReference>
<evidence type="ECO:0000313" key="6">
    <source>
        <dbReference type="Proteomes" id="UP000445000"/>
    </source>
</evidence>
<dbReference type="InterPro" id="IPR029045">
    <property type="entry name" value="ClpP/crotonase-like_dom_sf"/>
</dbReference>
<dbReference type="InterPro" id="IPR014748">
    <property type="entry name" value="Enoyl-CoA_hydra_C"/>
</dbReference>
<dbReference type="PANTHER" id="PTHR43684">
    <property type="match status" value="1"/>
</dbReference>
<gene>
    <name evidence="5" type="ORF">GCM10011487_55160</name>
</gene>
<sequence>MTEHVRIAVEEGVLRITLARPDKKNALTQAMYTALGAALTRADGDASVRVVLLEAEGDAFTAGNDLGDFAAVAAGKLDRKAMTTHAFLGALAHARKPIVAAVNGLAVGIGVTMLLHCDLVFVAEDAKLSTPFVNLALVPEAASSVLLQARIGYARAYAMFALGEPIDGRTAASIGLANASLPASEVRGAALAAAKKLATKPLGALQATKQLMRDGAAIAAVMAKESEIFGTRLQSPETAEALRAFAERRAPDFTKFAG</sequence>
<dbReference type="RefSeq" id="WP_161815127.1">
    <property type="nucleotide sequence ID" value="NZ_BLJN01000006.1"/>
</dbReference>
<evidence type="ECO:0000256" key="3">
    <source>
        <dbReference type="ARBA" id="ARBA00023140"/>
    </source>
</evidence>
<dbReference type="GO" id="GO:0004165">
    <property type="term" value="F:delta(3)-delta(2)-enoyl-CoA isomerase activity"/>
    <property type="evidence" value="ECO:0007669"/>
    <property type="project" value="UniProtKB-ARBA"/>
</dbReference>
<dbReference type="AlphaFoldDB" id="A0A829YLY3"/>
<dbReference type="InterPro" id="IPR051053">
    <property type="entry name" value="ECH/Chromodomain_protein"/>
</dbReference>
<dbReference type="EMBL" id="BLJN01000006">
    <property type="protein sequence ID" value="GFE83516.1"/>
    <property type="molecule type" value="Genomic_DNA"/>
</dbReference>
<evidence type="ECO:0000256" key="1">
    <source>
        <dbReference type="ARBA" id="ARBA00004275"/>
    </source>
</evidence>
<dbReference type="Gene3D" id="1.10.12.10">
    <property type="entry name" value="Lyase 2-enoyl-coa Hydratase, Chain A, domain 2"/>
    <property type="match status" value="1"/>
</dbReference>
<comment type="similarity">
    <text evidence="2">Belongs to the enoyl-CoA hydratase/isomerase family.</text>
</comment>
<dbReference type="InterPro" id="IPR001753">
    <property type="entry name" value="Enoyl-CoA_hydra/iso"/>
</dbReference>
<dbReference type="Pfam" id="PF00378">
    <property type="entry name" value="ECH_1"/>
    <property type="match status" value="1"/>
</dbReference>
<dbReference type="Proteomes" id="UP000445000">
    <property type="component" value="Unassembled WGS sequence"/>
</dbReference>
<keyword evidence="4" id="KW-0413">Isomerase</keyword>
<protein>
    <submittedName>
        <fullName evidence="5">Enoyl-CoA hydratase</fullName>
    </submittedName>
</protein>
<organism evidence="5 6">
    <name type="scientific">Steroidobacter agaridevorans</name>
    <dbReference type="NCBI Taxonomy" id="2695856"/>
    <lineage>
        <taxon>Bacteria</taxon>
        <taxon>Pseudomonadati</taxon>
        <taxon>Pseudomonadota</taxon>
        <taxon>Gammaproteobacteria</taxon>
        <taxon>Steroidobacterales</taxon>
        <taxon>Steroidobacteraceae</taxon>
        <taxon>Steroidobacter</taxon>
    </lineage>
</organism>
<dbReference type="CDD" id="cd06558">
    <property type="entry name" value="crotonase-like"/>
    <property type="match status" value="1"/>
</dbReference>
<keyword evidence="3" id="KW-0576">Peroxisome</keyword>
<comment type="caution">
    <text evidence="5">The sequence shown here is derived from an EMBL/GenBank/DDBJ whole genome shotgun (WGS) entry which is preliminary data.</text>
</comment>
<proteinExistence type="inferred from homology"/>
<evidence type="ECO:0000313" key="5">
    <source>
        <dbReference type="EMBL" id="GFE83516.1"/>
    </source>
</evidence>
<keyword evidence="6" id="KW-1185">Reference proteome</keyword>
<dbReference type="Gene3D" id="3.90.226.10">
    <property type="entry name" value="2-enoyl-CoA Hydratase, Chain A, domain 1"/>
    <property type="match status" value="1"/>
</dbReference>
<evidence type="ECO:0000256" key="2">
    <source>
        <dbReference type="ARBA" id="ARBA00005254"/>
    </source>
</evidence>
<name>A0A829YLY3_9GAMM</name>
<accession>A0A829YLY3</accession>